<protein>
    <submittedName>
        <fullName evidence="2">Uncharacterized protein</fullName>
    </submittedName>
</protein>
<feature type="compositionally biased region" description="Low complexity" evidence="1">
    <location>
        <begin position="95"/>
        <end position="110"/>
    </location>
</feature>
<dbReference type="RefSeq" id="XP_056558988.1">
    <property type="nucleotide sequence ID" value="XM_056696776.1"/>
</dbReference>
<evidence type="ECO:0000313" key="2">
    <source>
        <dbReference type="EMBL" id="KAJ5381417.1"/>
    </source>
</evidence>
<gene>
    <name evidence="2" type="ORF">N7496_003845</name>
</gene>
<sequence>MHQHSDNIRSMFPHESGGTGPSHGNHVETQRSTDPRITLEDYNRTMLEYTQRQMSSFVDLDDSNSHSGSSSRSSQSSGNSDRSGTSSNGVLAHQANGAPPTSAGAAAATRHAAHQQPSQKPMRSPNDAKTSRY</sequence>
<organism evidence="2 3">
    <name type="scientific">Penicillium cataractarum</name>
    <dbReference type="NCBI Taxonomy" id="2100454"/>
    <lineage>
        <taxon>Eukaryota</taxon>
        <taxon>Fungi</taxon>
        <taxon>Dikarya</taxon>
        <taxon>Ascomycota</taxon>
        <taxon>Pezizomycotina</taxon>
        <taxon>Eurotiomycetes</taxon>
        <taxon>Eurotiomycetidae</taxon>
        <taxon>Eurotiales</taxon>
        <taxon>Aspergillaceae</taxon>
        <taxon>Penicillium</taxon>
    </lineage>
</organism>
<feature type="region of interest" description="Disordered" evidence="1">
    <location>
        <begin position="1"/>
        <end position="133"/>
    </location>
</feature>
<dbReference type="AlphaFoldDB" id="A0A9W9VGS6"/>
<feature type="compositionally biased region" description="Low complexity" evidence="1">
    <location>
        <begin position="65"/>
        <end position="88"/>
    </location>
</feature>
<keyword evidence="3" id="KW-1185">Reference proteome</keyword>
<accession>A0A9W9VGS6</accession>
<reference evidence="2" key="1">
    <citation type="submission" date="2022-11" db="EMBL/GenBank/DDBJ databases">
        <authorList>
            <person name="Petersen C."/>
        </authorList>
    </citation>
    <scope>NUCLEOTIDE SEQUENCE</scope>
    <source>
        <strain evidence="2">IBT 29864</strain>
    </source>
</reference>
<feature type="compositionally biased region" description="Basic and acidic residues" evidence="1">
    <location>
        <begin position="25"/>
        <end position="43"/>
    </location>
</feature>
<dbReference type="EMBL" id="JAPZBS010000002">
    <property type="protein sequence ID" value="KAJ5381417.1"/>
    <property type="molecule type" value="Genomic_DNA"/>
</dbReference>
<dbReference type="GeneID" id="81435953"/>
<comment type="caution">
    <text evidence="2">The sequence shown here is derived from an EMBL/GenBank/DDBJ whole genome shotgun (WGS) entry which is preliminary data.</text>
</comment>
<reference evidence="2" key="2">
    <citation type="journal article" date="2023" name="IMA Fungus">
        <title>Comparative genomic study of the Penicillium genus elucidates a diverse pangenome and 15 lateral gene transfer events.</title>
        <authorList>
            <person name="Petersen C."/>
            <person name="Sorensen T."/>
            <person name="Nielsen M.R."/>
            <person name="Sondergaard T.E."/>
            <person name="Sorensen J.L."/>
            <person name="Fitzpatrick D.A."/>
            <person name="Frisvad J.C."/>
            <person name="Nielsen K.L."/>
        </authorList>
    </citation>
    <scope>NUCLEOTIDE SEQUENCE</scope>
    <source>
        <strain evidence="2">IBT 29864</strain>
    </source>
</reference>
<evidence type="ECO:0000256" key="1">
    <source>
        <dbReference type="SAM" id="MobiDB-lite"/>
    </source>
</evidence>
<name>A0A9W9VGS6_9EURO</name>
<dbReference type="OrthoDB" id="4498167at2759"/>
<proteinExistence type="predicted"/>
<evidence type="ECO:0000313" key="3">
    <source>
        <dbReference type="Proteomes" id="UP001147782"/>
    </source>
</evidence>
<dbReference type="Proteomes" id="UP001147782">
    <property type="component" value="Unassembled WGS sequence"/>
</dbReference>